<dbReference type="Pfam" id="PF02518">
    <property type="entry name" value="HATPase_c"/>
    <property type="match status" value="1"/>
</dbReference>
<keyword evidence="10" id="KW-0472">Membrane</keyword>
<evidence type="ECO:0000313" key="12">
    <source>
        <dbReference type="EMBL" id="MCP9764051.1"/>
    </source>
</evidence>
<feature type="transmembrane region" description="Helical" evidence="10">
    <location>
        <begin position="12"/>
        <end position="33"/>
    </location>
</feature>
<keyword evidence="13" id="KW-1185">Reference proteome</keyword>
<keyword evidence="5" id="KW-0547">Nucleotide-binding</keyword>
<dbReference type="Proteomes" id="UP001204144">
    <property type="component" value="Unassembled WGS sequence"/>
</dbReference>
<evidence type="ECO:0000259" key="11">
    <source>
        <dbReference type="PROSITE" id="PS50109"/>
    </source>
</evidence>
<evidence type="ECO:0000256" key="6">
    <source>
        <dbReference type="ARBA" id="ARBA00022777"/>
    </source>
</evidence>
<keyword evidence="6 12" id="KW-0418">Kinase</keyword>
<dbReference type="Pfam" id="PF07730">
    <property type="entry name" value="HisKA_3"/>
    <property type="match status" value="1"/>
</dbReference>
<dbReference type="PANTHER" id="PTHR24421">
    <property type="entry name" value="NITRATE/NITRITE SENSOR PROTEIN NARX-RELATED"/>
    <property type="match status" value="1"/>
</dbReference>
<keyword evidence="8" id="KW-0902">Two-component regulatory system</keyword>
<keyword evidence="9" id="KW-0175">Coiled coil</keyword>
<dbReference type="AlphaFoldDB" id="A0AAE3H4T3"/>
<reference evidence="12 13" key="1">
    <citation type="submission" date="2018-11" db="EMBL/GenBank/DDBJ databases">
        <title>Novel bacteria species description.</title>
        <authorList>
            <person name="Han J.-H."/>
        </authorList>
    </citation>
    <scope>NUCLEOTIDE SEQUENCE [LARGE SCALE GENOMIC DNA]</scope>
    <source>
        <strain evidence="12 13">KCTC23259</strain>
    </source>
</reference>
<dbReference type="SUPFAM" id="SSF55874">
    <property type="entry name" value="ATPase domain of HSP90 chaperone/DNA topoisomerase II/histidine kinase"/>
    <property type="match status" value="1"/>
</dbReference>
<dbReference type="PROSITE" id="PS50109">
    <property type="entry name" value="HIS_KIN"/>
    <property type="match status" value="1"/>
</dbReference>
<keyword evidence="10" id="KW-1133">Transmembrane helix</keyword>
<keyword evidence="7" id="KW-0067">ATP-binding</keyword>
<evidence type="ECO:0000256" key="4">
    <source>
        <dbReference type="ARBA" id="ARBA00022679"/>
    </source>
</evidence>
<keyword evidence="10" id="KW-0812">Transmembrane</keyword>
<evidence type="ECO:0000256" key="9">
    <source>
        <dbReference type="SAM" id="Coils"/>
    </source>
</evidence>
<dbReference type="EMBL" id="RJUF01000055">
    <property type="protein sequence ID" value="MCP9764051.1"/>
    <property type="molecule type" value="Genomic_DNA"/>
</dbReference>
<evidence type="ECO:0000256" key="1">
    <source>
        <dbReference type="ARBA" id="ARBA00000085"/>
    </source>
</evidence>
<keyword evidence="4" id="KW-0808">Transferase</keyword>
<gene>
    <name evidence="12" type="ORF">EGI31_13930</name>
</gene>
<dbReference type="InterPro" id="IPR003594">
    <property type="entry name" value="HATPase_dom"/>
</dbReference>
<dbReference type="GO" id="GO:0016020">
    <property type="term" value="C:membrane"/>
    <property type="evidence" value="ECO:0007669"/>
    <property type="project" value="InterPro"/>
</dbReference>
<feature type="coiled-coil region" evidence="9">
    <location>
        <begin position="99"/>
        <end position="133"/>
    </location>
</feature>
<evidence type="ECO:0000256" key="10">
    <source>
        <dbReference type="SAM" id="Phobius"/>
    </source>
</evidence>
<organism evidence="12 13">
    <name type="scientific">Lacihabitans soyangensis</name>
    <dbReference type="NCBI Taxonomy" id="869394"/>
    <lineage>
        <taxon>Bacteria</taxon>
        <taxon>Pseudomonadati</taxon>
        <taxon>Bacteroidota</taxon>
        <taxon>Cytophagia</taxon>
        <taxon>Cytophagales</taxon>
        <taxon>Leadbetterellaceae</taxon>
        <taxon>Lacihabitans</taxon>
    </lineage>
</organism>
<dbReference type="Gene3D" id="3.30.565.10">
    <property type="entry name" value="Histidine kinase-like ATPase, C-terminal domain"/>
    <property type="match status" value="1"/>
</dbReference>
<dbReference type="InterPro" id="IPR050482">
    <property type="entry name" value="Sensor_HK_TwoCompSys"/>
</dbReference>
<dbReference type="CDD" id="cd16917">
    <property type="entry name" value="HATPase_UhpB-NarQ-NarX-like"/>
    <property type="match status" value="1"/>
</dbReference>
<evidence type="ECO:0000256" key="2">
    <source>
        <dbReference type="ARBA" id="ARBA00012438"/>
    </source>
</evidence>
<comment type="catalytic activity">
    <reaction evidence="1">
        <text>ATP + protein L-histidine = ADP + protein N-phospho-L-histidine.</text>
        <dbReference type="EC" id="2.7.13.3"/>
    </reaction>
</comment>
<dbReference type="InterPro" id="IPR011712">
    <property type="entry name" value="Sig_transdc_His_kin_sub3_dim/P"/>
</dbReference>
<evidence type="ECO:0000256" key="3">
    <source>
        <dbReference type="ARBA" id="ARBA00022553"/>
    </source>
</evidence>
<dbReference type="EC" id="2.7.13.3" evidence="2"/>
<keyword evidence="3" id="KW-0597">Phosphoprotein</keyword>
<dbReference type="InterPro" id="IPR005467">
    <property type="entry name" value="His_kinase_dom"/>
</dbReference>
<dbReference type="Gene3D" id="1.20.5.1930">
    <property type="match status" value="1"/>
</dbReference>
<sequence length="317" mass="36464">MSFFPTWSAIKPLLYLKLAFFLTTIFYLIWSLISNFRRSFLTRIYFFMAMPLITTGMIEGLTNVFGIMEVPNQFFEAFRISICVEMLYILFALIFRERYLSKQIQKKLLKAELEMLESRIEIQENEQKRIARDLHDDLGGTLASLKHIVFSKLSKLLNPEDEIKIRELAQKSGDDLRRISHALMPPDFEKIGLIDSIHELIRNNSSDRIQFEFFERTKGVNLSSKDALNVYRILSETVQNIHKHSGASKVMVQLIQNDEDLTLIVEDNGNGFDINSLPEGLGIENMHSRAKNLGGSLNFDSNNKGTTVILEIPHAKN</sequence>
<evidence type="ECO:0000313" key="13">
    <source>
        <dbReference type="Proteomes" id="UP001204144"/>
    </source>
</evidence>
<dbReference type="GO" id="GO:0046983">
    <property type="term" value="F:protein dimerization activity"/>
    <property type="evidence" value="ECO:0007669"/>
    <property type="project" value="InterPro"/>
</dbReference>
<evidence type="ECO:0000256" key="8">
    <source>
        <dbReference type="ARBA" id="ARBA00023012"/>
    </source>
</evidence>
<dbReference type="GO" id="GO:0000155">
    <property type="term" value="F:phosphorelay sensor kinase activity"/>
    <property type="evidence" value="ECO:0007669"/>
    <property type="project" value="InterPro"/>
</dbReference>
<protein>
    <recommendedName>
        <fullName evidence="2">histidine kinase</fullName>
        <ecNumber evidence="2">2.7.13.3</ecNumber>
    </recommendedName>
</protein>
<accession>A0AAE3H4T3</accession>
<dbReference type="PANTHER" id="PTHR24421:SF10">
    <property type="entry name" value="NITRATE_NITRITE SENSOR PROTEIN NARQ"/>
    <property type="match status" value="1"/>
</dbReference>
<dbReference type="SMART" id="SM00387">
    <property type="entry name" value="HATPase_c"/>
    <property type="match status" value="1"/>
</dbReference>
<dbReference type="GO" id="GO:0005524">
    <property type="term" value="F:ATP binding"/>
    <property type="evidence" value="ECO:0007669"/>
    <property type="project" value="UniProtKB-KW"/>
</dbReference>
<comment type="caution">
    <text evidence="12">The sequence shown here is derived from an EMBL/GenBank/DDBJ whole genome shotgun (WGS) entry which is preliminary data.</text>
</comment>
<name>A0AAE3H4T3_9BACT</name>
<feature type="transmembrane region" description="Helical" evidence="10">
    <location>
        <begin position="45"/>
        <end position="65"/>
    </location>
</feature>
<evidence type="ECO:0000256" key="7">
    <source>
        <dbReference type="ARBA" id="ARBA00022840"/>
    </source>
</evidence>
<evidence type="ECO:0000256" key="5">
    <source>
        <dbReference type="ARBA" id="ARBA00022741"/>
    </source>
</evidence>
<proteinExistence type="predicted"/>
<feature type="domain" description="Histidine kinase" evidence="11">
    <location>
        <begin position="129"/>
        <end position="316"/>
    </location>
</feature>
<dbReference type="InterPro" id="IPR036890">
    <property type="entry name" value="HATPase_C_sf"/>
</dbReference>
<feature type="transmembrane region" description="Helical" evidence="10">
    <location>
        <begin position="77"/>
        <end position="95"/>
    </location>
</feature>